<evidence type="ECO:0008006" key="3">
    <source>
        <dbReference type="Google" id="ProtNLM"/>
    </source>
</evidence>
<protein>
    <recommendedName>
        <fullName evidence="3">DUF3800 domain-containing protein</fullName>
    </recommendedName>
</protein>
<dbReference type="InterPro" id="IPR024524">
    <property type="entry name" value="DUF3800"/>
</dbReference>
<sequence>MSNGCLYIFLDEGGNLDFAASGTKYFTLTSVCTKRPFTVCHELGKYKFDLIEYGFDFSYFHCTKDNRHVRQRVFGIIKENIADLRIDSLIVEKSKIVPALQASEEFYPRMLGHLIRHVAEQEREELDSMKELIVITDSIPIKKKRAAVEKAVKTVLKRMLPSGCRFRVLHHASMSNMGLQLADYCNWAIFRKWESGDSVFYDALREGVKSELEI</sequence>
<evidence type="ECO:0000313" key="2">
    <source>
        <dbReference type="Proteomes" id="UP000288892"/>
    </source>
</evidence>
<gene>
    <name evidence="1" type="ORF">VU01_10926</name>
</gene>
<organism evidence="1 2">
    <name type="scientific">Candidatus Electrothrix marina</name>
    <dbReference type="NCBI Taxonomy" id="1859130"/>
    <lineage>
        <taxon>Bacteria</taxon>
        <taxon>Pseudomonadati</taxon>
        <taxon>Thermodesulfobacteriota</taxon>
        <taxon>Desulfobulbia</taxon>
        <taxon>Desulfobulbales</taxon>
        <taxon>Desulfobulbaceae</taxon>
        <taxon>Candidatus Electrothrix</taxon>
    </lineage>
</organism>
<comment type="caution">
    <text evidence="1">The sequence shown here is derived from an EMBL/GenBank/DDBJ whole genome shotgun (WGS) entry which is preliminary data.</text>
</comment>
<keyword evidence="2" id="KW-1185">Reference proteome</keyword>
<evidence type="ECO:0000313" key="1">
    <source>
        <dbReference type="EMBL" id="RWX51718.1"/>
    </source>
</evidence>
<name>A0A444JFH0_9BACT</name>
<dbReference type="Proteomes" id="UP000288892">
    <property type="component" value="Unassembled WGS sequence"/>
</dbReference>
<proteinExistence type="predicted"/>
<dbReference type="EMBL" id="MTKS01000092">
    <property type="protein sequence ID" value="RWX51718.1"/>
    <property type="molecule type" value="Genomic_DNA"/>
</dbReference>
<accession>A0A444JFH0</accession>
<dbReference type="Pfam" id="PF12686">
    <property type="entry name" value="DUF3800"/>
    <property type="match status" value="1"/>
</dbReference>
<dbReference type="AlphaFoldDB" id="A0A444JFH0"/>
<reference evidence="1 2" key="1">
    <citation type="submission" date="2017-01" db="EMBL/GenBank/DDBJ databases">
        <title>The cable genome- insights into the physiology and evolution of filamentous bacteria capable of sulfide oxidation via long distance electron transfer.</title>
        <authorList>
            <person name="Schreiber L."/>
            <person name="Bjerg J.T."/>
            <person name="Boggild A."/>
            <person name="Van De Vossenberg J."/>
            <person name="Meysman F."/>
            <person name="Nielsen L.P."/>
            <person name="Schramm A."/>
            <person name="Kjeldsen K.U."/>
        </authorList>
    </citation>
    <scope>NUCLEOTIDE SEQUENCE [LARGE SCALE GENOMIC DNA]</scope>
    <source>
        <strain evidence="1">A5</strain>
    </source>
</reference>